<evidence type="ECO:0000313" key="3">
    <source>
        <dbReference type="EMBL" id="GAB46003.1"/>
    </source>
</evidence>
<dbReference type="Proteomes" id="UP000004881">
    <property type="component" value="Unassembled WGS sequence"/>
</dbReference>
<comment type="caution">
    <text evidence="3">The sequence shown here is derived from an EMBL/GenBank/DDBJ whole genome shotgun (WGS) entry which is preliminary data.</text>
</comment>
<evidence type="ECO:0000256" key="1">
    <source>
        <dbReference type="SAM" id="MobiDB-lite"/>
    </source>
</evidence>
<reference evidence="3 4" key="1">
    <citation type="submission" date="2012-02" db="EMBL/GenBank/DDBJ databases">
        <title>Whole genome shotgun sequence of Gordonia terrae NBRC 100016.</title>
        <authorList>
            <person name="Takarada H."/>
            <person name="Hosoyama A."/>
            <person name="Tsuchikane K."/>
            <person name="Katsumata H."/>
            <person name="Yamazaki S."/>
            <person name="Fujita N."/>
        </authorList>
    </citation>
    <scope>NUCLEOTIDE SEQUENCE [LARGE SCALE GENOMIC DNA]</scope>
    <source>
        <strain evidence="3 4">NBRC 100016</strain>
    </source>
</reference>
<keyword evidence="4" id="KW-1185">Reference proteome</keyword>
<protein>
    <recommendedName>
        <fullName evidence="2">N-acetyltransferase domain-containing protein</fullName>
    </recommendedName>
</protein>
<dbReference type="Gene3D" id="3.40.630.30">
    <property type="match status" value="1"/>
</dbReference>
<dbReference type="EMBL" id="BAFD01000111">
    <property type="protein sequence ID" value="GAB46003.1"/>
    <property type="molecule type" value="Genomic_DNA"/>
</dbReference>
<evidence type="ECO:0000259" key="2">
    <source>
        <dbReference type="PROSITE" id="PS51186"/>
    </source>
</evidence>
<feature type="domain" description="N-acetyltransferase" evidence="2">
    <location>
        <begin position="86"/>
        <end position="239"/>
    </location>
</feature>
<gene>
    <name evidence="3" type="ORF">GOTRE_145_00120</name>
</gene>
<dbReference type="Pfam" id="PF13508">
    <property type="entry name" value="Acetyltransf_7"/>
    <property type="match status" value="1"/>
</dbReference>
<dbReference type="PROSITE" id="PS51186">
    <property type="entry name" value="GNAT"/>
    <property type="match status" value="1"/>
</dbReference>
<dbReference type="CDD" id="cd04301">
    <property type="entry name" value="NAT_SF"/>
    <property type="match status" value="1"/>
</dbReference>
<evidence type="ECO:0000313" key="4">
    <source>
        <dbReference type="Proteomes" id="UP000004881"/>
    </source>
</evidence>
<name>A0ABQ0HJE0_9ACTN</name>
<feature type="compositionally biased region" description="Acidic residues" evidence="1">
    <location>
        <begin position="14"/>
        <end position="28"/>
    </location>
</feature>
<organism evidence="3 4">
    <name type="scientific">Gordonia terrae NBRC 100016</name>
    <dbReference type="NCBI Taxonomy" id="1089454"/>
    <lineage>
        <taxon>Bacteria</taxon>
        <taxon>Bacillati</taxon>
        <taxon>Actinomycetota</taxon>
        <taxon>Actinomycetes</taxon>
        <taxon>Mycobacteriales</taxon>
        <taxon>Gordoniaceae</taxon>
        <taxon>Gordonia</taxon>
    </lineage>
</organism>
<feature type="region of interest" description="Disordered" evidence="1">
    <location>
        <begin position="1"/>
        <end position="29"/>
    </location>
</feature>
<proteinExistence type="predicted"/>
<dbReference type="SUPFAM" id="SSF55729">
    <property type="entry name" value="Acyl-CoA N-acyltransferases (Nat)"/>
    <property type="match status" value="1"/>
</dbReference>
<sequence length="255" mass="28463">MPVGDAGRLIRADDDAETDDVENDDEENGSPLTIRLVSLTGQDARAWLEPALEIYVTAMNYPRGTEIHRAGLWREHIGRPGWRAVGAVETVSPHEARTMPAARRRVGPPVGIGPDDLLVGIAYGYTGATDQWWNQQLRLGLRQTGRRPGTIEAIARDYFELTELHVHPTAQGRGIGQWLLARLLADRPERHVLLSTPEIPAEDNRAWSLYRRMGFTDVLRHFTFTGDPRPFAFLGRPLPLELQPPTTARRAEAGS</sequence>
<dbReference type="InterPro" id="IPR016181">
    <property type="entry name" value="Acyl_CoA_acyltransferase"/>
</dbReference>
<accession>A0ABQ0HJE0</accession>
<dbReference type="InterPro" id="IPR000182">
    <property type="entry name" value="GNAT_dom"/>
</dbReference>